<evidence type="ECO:0000313" key="3">
    <source>
        <dbReference type="Proteomes" id="UP000648187"/>
    </source>
</evidence>
<keyword evidence="1" id="KW-0812">Transmembrane</keyword>
<organism evidence="2 3">
    <name type="scientific">Spodoptera exigua</name>
    <name type="common">Beet armyworm</name>
    <name type="synonym">Noctua fulgens</name>
    <dbReference type="NCBI Taxonomy" id="7107"/>
    <lineage>
        <taxon>Eukaryota</taxon>
        <taxon>Metazoa</taxon>
        <taxon>Ecdysozoa</taxon>
        <taxon>Arthropoda</taxon>
        <taxon>Hexapoda</taxon>
        <taxon>Insecta</taxon>
        <taxon>Pterygota</taxon>
        <taxon>Neoptera</taxon>
        <taxon>Endopterygota</taxon>
        <taxon>Lepidoptera</taxon>
        <taxon>Glossata</taxon>
        <taxon>Ditrysia</taxon>
        <taxon>Noctuoidea</taxon>
        <taxon>Noctuidae</taxon>
        <taxon>Amphipyrinae</taxon>
        <taxon>Spodoptera</taxon>
    </lineage>
</organism>
<dbReference type="AlphaFoldDB" id="A0A835GP07"/>
<dbReference type="EMBL" id="JACKWZ010000019">
    <property type="protein sequence ID" value="KAF9422124.1"/>
    <property type="molecule type" value="Genomic_DNA"/>
</dbReference>
<comment type="caution">
    <text evidence="2">The sequence shown here is derived from an EMBL/GenBank/DDBJ whole genome shotgun (WGS) entry which is preliminary data.</text>
</comment>
<keyword evidence="1" id="KW-0472">Membrane</keyword>
<reference evidence="2" key="1">
    <citation type="submission" date="2020-08" db="EMBL/GenBank/DDBJ databases">
        <title>Spodoptera exigua strain:BAW_Kor-Di-RS1 Genome sequencing and assembly.</title>
        <authorList>
            <person name="Kim J."/>
            <person name="Nam H.Y."/>
            <person name="Kwon M."/>
            <person name="Choi J.H."/>
            <person name="Cho S.R."/>
            <person name="Kim G.-H."/>
        </authorList>
    </citation>
    <scope>NUCLEOTIDE SEQUENCE</scope>
    <source>
        <strain evidence="2">BAW_Kor-Di-RS1</strain>
        <tissue evidence="2">Whole-body</tissue>
    </source>
</reference>
<gene>
    <name evidence="2" type="ORF">HW555_002145</name>
</gene>
<keyword evidence="3" id="KW-1185">Reference proteome</keyword>
<name>A0A835GP07_SPOEX</name>
<sequence>MDILSAMAKKFVSYNKYLFFNMNKVLLCLILAFTFTIVYFLRSLLVKEAPLLLLFVLFILFLVNVIRTPQSYKMWNVKPIGERERYEDKLRRANTRPSCLD</sequence>
<keyword evidence="1" id="KW-1133">Transmembrane helix</keyword>
<accession>A0A835GP07</accession>
<feature type="transmembrane region" description="Helical" evidence="1">
    <location>
        <begin position="25"/>
        <end position="43"/>
    </location>
</feature>
<evidence type="ECO:0000256" key="1">
    <source>
        <dbReference type="SAM" id="Phobius"/>
    </source>
</evidence>
<protein>
    <submittedName>
        <fullName evidence="2">Uncharacterized protein</fullName>
    </submittedName>
</protein>
<dbReference type="Proteomes" id="UP000648187">
    <property type="component" value="Unassembled WGS sequence"/>
</dbReference>
<evidence type="ECO:0000313" key="2">
    <source>
        <dbReference type="EMBL" id="KAF9422124.1"/>
    </source>
</evidence>
<proteinExistence type="predicted"/>
<feature type="transmembrane region" description="Helical" evidence="1">
    <location>
        <begin position="49"/>
        <end position="66"/>
    </location>
</feature>